<feature type="region of interest" description="Disordered" evidence="1">
    <location>
        <begin position="461"/>
        <end position="488"/>
    </location>
</feature>
<feature type="compositionally biased region" description="Polar residues" evidence="1">
    <location>
        <begin position="434"/>
        <end position="444"/>
    </location>
</feature>
<dbReference type="Proteomes" id="UP000319160">
    <property type="component" value="Unassembled WGS sequence"/>
</dbReference>
<evidence type="ECO:0000313" key="4">
    <source>
        <dbReference type="Proteomes" id="UP000319160"/>
    </source>
</evidence>
<protein>
    <recommendedName>
        <fullName evidence="5">Receptor L-domain domain-containing protein</fullName>
    </recommendedName>
</protein>
<gene>
    <name evidence="3" type="ORF">FHL15_009123</name>
</gene>
<name>A0A553HPZ9_9PEZI</name>
<keyword evidence="2" id="KW-1133">Transmembrane helix</keyword>
<keyword evidence="2" id="KW-0472">Membrane</keyword>
<keyword evidence="4" id="KW-1185">Reference proteome</keyword>
<organism evidence="3 4">
    <name type="scientific">Xylaria flabelliformis</name>
    <dbReference type="NCBI Taxonomy" id="2512241"/>
    <lineage>
        <taxon>Eukaryota</taxon>
        <taxon>Fungi</taxon>
        <taxon>Dikarya</taxon>
        <taxon>Ascomycota</taxon>
        <taxon>Pezizomycotina</taxon>
        <taxon>Sordariomycetes</taxon>
        <taxon>Xylariomycetidae</taxon>
        <taxon>Xylariales</taxon>
        <taxon>Xylariaceae</taxon>
        <taxon>Xylaria</taxon>
    </lineage>
</organism>
<reference evidence="4" key="1">
    <citation type="submission" date="2019-06" db="EMBL/GenBank/DDBJ databases">
        <title>Draft genome sequence of the griseofulvin-producing fungus Xylaria cubensis strain G536.</title>
        <authorList>
            <person name="Mead M.E."/>
            <person name="Raja H.A."/>
            <person name="Steenwyk J.L."/>
            <person name="Knowles S.L."/>
            <person name="Oberlies N.H."/>
            <person name="Rokas A."/>
        </authorList>
    </citation>
    <scope>NUCLEOTIDE SEQUENCE [LARGE SCALE GENOMIC DNA]</scope>
    <source>
        <strain evidence="4">G536</strain>
    </source>
</reference>
<feature type="transmembrane region" description="Helical" evidence="2">
    <location>
        <begin position="393"/>
        <end position="417"/>
    </location>
</feature>
<comment type="caution">
    <text evidence="3">The sequence shown here is derived from an EMBL/GenBank/DDBJ whole genome shotgun (WGS) entry which is preliminary data.</text>
</comment>
<dbReference type="EMBL" id="VFLP01000060">
    <property type="protein sequence ID" value="TRX90022.1"/>
    <property type="molecule type" value="Genomic_DNA"/>
</dbReference>
<evidence type="ECO:0008006" key="5">
    <source>
        <dbReference type="Google" id="ProtNLM"/>
    </source>
</evidence>
<dbReference type="OrthoDB" id="4763830at2759"/>
<proteinExistence type="predicted"/>
<evidence type="ECO:0000256" key="1">
    <source>
        <dbReference type="SAM" id="MobiDB-lite"/>
    </source>
</evidence>
<evidence type="ECO:0000256" key="2">
    <source>
        <dbReference type="SAM" id="Phobius"/>
    </source>
</evidence>
<dbReference type="AlphaFoldDB" id="A0A553HPZ9"/>
<accession>A0A553HPZ9</accession>
<evidence type="ECO:0000313" key="3">
    <source>
        <dbReference type="EMBL" id="TRX90022.1"/>
    </source>
</evidence>
<feature type="region of interest" description="Disordered" evidence="1">
    <location>
        <begin position="434"/>
        <end position="453"/>
    </location>
</feature>
<sequence length="515" mass="54329">MDDCTYTIATQDDIDSLQAEIQGKWPACFTVVNIRGATGTLNFTTLNQTGSIYVDNNPELEVLSLPEMLSLESLVISDSASLTTLIVSKISADSVESTLNSIPLISFNITDAPNLSVVNLTSLDSVHSLSIFGGHGAPVAELFNISSASSISTDARIDVSSLESAQDIQLLRSGSLGYSRLTSVGNLTLLNATTEPFTSLGLTARNEALPPIQVNESLTLHTAFGDGTFSQAGLGRIGTVGADLNITAYSNLNVTFGALTAVGATLSLINNTNCTFGFSRVSSIGDLTLLDNVNTVLPLFPQLQMAENIHIRGYIDTSTGPNIFPSLVHVKGNVVIEAWNEDFNCSALVSQKNRFLINSLACNGTDNGTSTSAPNPSASIPPASKSTGLSPGALAGIGVSSGLVGIGLAAAVVWLFVHYKRRIDKLNFELAQRPQQSTGGPTTEENIRPDVSGLYETSGAGIVREKPDDPLVEMSVPPTEKPDDPLVELPVPVAHLPTLETLDDRPLYNSPRTEG</sequence>
<keyword evidence="2" id="KW-0812">Transmembrane</keyword>